<evidence type="ECO:0000256" key="1">
    <source>
        <dbReference type="ARBA" id="ARBA00004123"/>
    </source>
</evidence>
<evidence type="ECO:0000256" key="6">
    <source>
        <dbReference type="ARBA" id="ARBA00023242"/>
    </source>
</evidence>
<dbReference type="InterPro" id="IPR036236">
    <property type="entry name" value="Znf_C2H2_sf"/>
</dbReference>
<evidence type="ECO:0000313" key="10">
    <source>
        <dbReference type="Proteomes" id="UP001287286"/>
    </source>
</evidence>
<dbReference type="PANTHER" id="PTHR24394">
    <property type="entry name" value="ZINC FINGER PROTEIN"/>
    <property type="match status" value="1"/>
</dbReference>
<evidence type="ECO:0000256" key="3">
    <source>
        <dbReference type="ARBA" id="ARBA00022737"/>
    </source>
</evidence>
<feature type="domain" description="C2H2-type" evidence="8">
    <location>
        <begin position="158"/>
        <end position="196"/>
    </location>
</feature>
<keyword evidence="6" id="KW-0539">Nucleus</keyword>
<dbReference type="EMBL" id="JAWRVI010000196">
    <property type="protein sequence ID" value="KAK4071815.1"/>
    <property type="molecule type" value="Genomic_DNA"/>
</dbReference>
<keyword evidence="10" id="KW-1185">Reference proteome</keyword>
<name>A0ABR0BEN5_PURLI</name>
<reference evidence="9 10" key="1">
    <citation type="journal article" date="2024" name="Microbiol. Resour. Announc.">
        <title>Genome annotations for the ascomycete fungi Trichoderma harzianum, Trichoderma aggressivum, and Purpureocillium lilacinum.</title>
        <authorList>
            <person name="Beijen E.P.W."/>
            <person name="Ohm R.A."/>
        </authorList>
    </citation>
    <scope>NUCLEOTIDE SEQUENCE [LARGE SCALE GENOMIC DNA]</scope>
    <source>
        <strain evidence="9 10">CBS 150709</strain>
    </source>
</reference>
<dbReference type="Proteomes" id="UP001287286">
    <property type="component" value="Unassembled WGS sequence"/>
</dbReference>
<keyword evidence="5" id="KW-0862">Zinc</keyword>
<gene>
    <name evidence="9" type="ORF">Purlil1_13307</name>
</gene>
<dbReference type="SUPFAM" id="SSF57667">
    <property type="entry name" value="beta-beta-alpha zinc fingers"/>
    <property type="match status" value="1"/>
</dbReference>
<keyword evidence="3" id="KW-0677">Repeat</keyword>
<dbReference type="Pfam" id="PF00096">
    <property type="entry name" value="zf-C2H2"/>
    <property type="match status" value="2"/>
</dbReference>
<proteinExistence type="predicted"/>
<keyword evidence="4 7" id="KW-0863">Zinc-finger</keyword>
<dbReference type="PROSITE" id="PS00028">
    <property type="entry name" value="ZINC_FINGER_C2H2_1"/>
    <property type="match status" value="2"/>
</dbReference>
<dbReference type="InterPro" id="IPR013087">
    <property type="entry name" value="Znf_C2H2_type"/>
</dbReference>
<keyword evidence="2" id="KW-0479">Metal-binding</keyword>
<comment type="caution">
    <text evidence="9">The sequence shown here is derived from an EMBL/GenBank/DDBJ whole genome shotgun (WGS) entry which is preliminary data.</text>
</comment>
<organism evidence="9 10">
    <name type="scientific">Purpureocillium lilacinum</name>
    <name type="common">Paecilomyces lilacinus</name>
    <dbReference type="NCBI Taxonomy" id="33203"/>
    <lineage>
        <taxon>Eukaryota</taxon>
        <taxon>Fungi</taxon>
        <taxon>Dikarya</taxon>
        <taxon>Ascomycota</taxon>
        <taxon>Pezizomycotina</taxon>
        <taxon>Sordariomycetes</taxon>
        <taxon>Hypocreomycetidae</taxon>
        <taxon>Hypocreales</taxon>
        <taxon>Ophiocordycipitaceae</taxon>
        <taxon>Purpureocillium</taxon>
    </lineage>
</organism>
<dbReference type="PANTHER" id="PTHR24394:SF44">
    <property type="entry name" value="ZINC FINGER PROTEIN 271-LIKE"/>
    <property type="match status" value="1"/>
</dbReference>
<feature type="domain" description="C2H2-type" evidence="8">
    <location>
        <begin position="130"/>
        <end position="157"/>
    </location>
</feature>
<sequence>MPPPRRKSIPHPDSPTEPRVAARAEYLGEVKRWQDFHLRYPVLLRLANAAAFPELSVHPARPGEGNRPPKELMRKTVVMVLQETAQQYAPATVKGGEKSGNLQCALCNKHFTRGYNLRSHLRTHTNERPFACPVCGKAFARQHDCKRHEQLHSGERKFVCGGALQGDGQWGCGRAFTRVDALARHLRSIGNACIKPLLEGEMGRRPPSQQPVNETLQPKPPLLLPSAMEVDVGHSSPVEGIDDGMLPVALPARYPSLADTYWPWPGTEERMYDLSTISSAATYGSPSDTDDAYGSTKGAYAAWWTAYLSTYYAWGSVPIVH</sequence>
<evidence type="ECO:0000259" key="8">
    <source>
        <dbReference type="PROSITE" id="PS50157"/>
    </source>
</evidence>
<protein>
    <submittedName>
        <fullName evidence="9">Transcriptional regulator family: C2H2 zinc finger</fullName>
    </submittedName>
</protein>
<dbReference type="SMART" id="SM00355">
    <property type="entry name" value="ZnF_C2H2"/>
    <property type="match status" value="2"/>
</dbReference>
<dbReference type="Gene3D" id="3.30.160.60">
    <property type="entry name" value="Classic Zinc Finger"/>
    <property type="match status" value="3"/>
</dbReference>
<comment type="subcellular location">
    <subcellularLocation>
        <location evidence="1">Nucleus</location>
    </subcellularLocation>
</comment>
<evidence type="ECO:0000313" key="9">
    <source>
        <dbReference type="EMBL" id="KAK4071815.1"/>
    </source>
</evidence>
<evidence type="ECO:0000256" key="4">
    <source>
        <dbReference type="ARBA" id="ARBA00022771"/>
    </source>
</evidence>
<evidence type="ECO:0000256" key="5">
    <source>
        <dbReference type="ARBA" id="ARBA00022833"/>
    </source>
</evidence>
<accession>A0ABR0BEN5</accession>
<dbReference type="PROSITE" id="PS50157">
    <property type="entry name" value="ZINC_FINGER_C2H2_2"/>
    <property type="match status" value="3"/>
</dbReference>
<evidence type="ECO:0000256" key="2">
    <source>
        <dbReference type="ARBA" id="ARBA00022723"/>
    </source>
</evidence>
<feature type="domain" description="C2H2-type" evidence="8">
    <location>
        <begin position="102"/>
        <end position="129"/>
    </location>
</feature>
<evidence type="ECO:0000256" key="7">
    <source>
        <dbReference type="PROSITE-ProRule" id="PRU00042"/>
    </source>
</evidence>